<dbReference type="Proteomes" id="UP000077755">
    <property type="component" value="Chromosome 6"/>
</dbReference>
<keyword evidence="2" id="KW-1185">Reference proteome</keyword>
<dbReference type="Gramene" id="KZM92285">
    <property type="protein sequence ID" value="KZM92285"/>
    <property type="gene ID" value="DCAR_020350"/>
</dbReference>
<evidence type="ECO:0000313" key="2">
    <source>
        <dbReference type="Proteomes" id="UP000077755"/>
    </source>
</evidence>
<accession>A0A164WUW1</accession>
<evidence type="ECO:0000313" key="1">
    <source>
        <dbReference type="EMBL" id="WOH06632.1"/>
    </source>
</evidence>
<proteinExistence type="predicted"/>
<gene>
    <name evidence="1" type="ORF">DCAR_0626060</name>
</gene>
<reference evidence="1" key="1">
    <citation type="journal article" date="2016" name="Nat. Genet.">
        <title>A high-quality carrot genome assembly provides new insights into carotenoid accumulation and asterid genome evolution.</title>
        <authorList>
            <person name="Iorizzo M."/>
            <person name="Ellison S."/>
            <person name="Senalik D."/>
            <person name="Zeng P."/>
            <person name="Satapoomin P."/>
            <person name="Huang J."/>
            <person name="Bowman M."/>
            <person name="Iovene M."/>
            <person name="Sanseverino W."/>
            <person name="Cavagnaro P."/>
            <person name="Yildiz M."/>
            <person name="Macko-Podgorni A."/>
            <person name="Moranska E."/>
            <person name="Grzebelus E."/>
            <person name="Grzebelus D."/>
            <person name="Ashrafi H."/>
            <person name="Zheng Z."/>
            <person name="Cheng S."/>
            <person name="Spooner D."/>
            <person name="Van Deynze A."/>
            <person name="Simon P."/>
        </authorList>
    </citation>
    <scope>NUCLEOTIDE SEQUENCE</scope>
    <source>
        <tissue evidence="1">Leaf</tissue>
    </source>
</reference>
<organism evidence="1 2">
    <name type="scientific">Daucus carota subsp. sativus</name>
    <name type="common">Carrot</name>
    <dbReference type="NCBI Taxonomy" id="79200"/>
    <lineage>
        <taxon>Eukaryota</taxon>
        <taxon>Viridiplantae</taxon>
        <taxon>Streptophyta</taxon>
        <taxon>Embryophyta</taxon>
        <taxon>Tracheophyta</taxon>
        <taxon>Spermatophyta</taxon>
        <taxon>Magnoliopsida</taxon>
        <taxon>eudicotyledons</taxon>
        <taxon>Gunneridae</taxon>
        <taxon>Pentapetalae</taxon>
        <taxon>asterids</taxon>
        <taxon>campanulids</taxon>
        <taxon>Apiales</taxon>
        <taxon>Apiaceae</taxon>
        <taxon>Apioideae</taxon>
        <taxon>Scandiceae</taxon>
        <taxon>Daucinae</taxon>
        <taxon>Daucus</taxon>
        <taxon>Daucus sect. Daucus</taxon>
    </lineage>
</organism>
<dbReference type="AlphaFoldDB" id="A0A164WUW1"/>
<sequence>MAAIQSACIYAQKNKLHLTHIETSHWDIYELIRLQEHVIIPEDQLEGFRLFNTIHTNHYIEGTTDRRISWVPDHMNDPARIMAEYALENLTAFVEIPGPRVIGDLPLKIRALDSETDTPSAPVQTDHGNVYSFVTSVKGKERAYDELAFYNNGSLTKKAISILDSGALLQFSPVFGNPVLDLEAHIGNGLFAKDILHHACLDTLGIVSSVLSNMECAKASNLQDLEDMGLMSVNSVLSEMGFDPAPKAKDGSPPASV</sequence>
<dbReference type="EMBL" id="CP093348">
    <property type="protein sequence ID" value="WOH06632.1"/>
    <property type="molecule type" value="Genomic_DNA"/>
</dbReference>
<name>A0A164WUW1_DAUCS</name>
<protein>
    <submittedName>
        <fullName evidence="1">Uncharacterized protein</fullName>
    </submittedName>
</protein>
<reference evidence="1" key="2">
    <citation type="submission" date="2022-03" db="EMBL/GenBank/DDBJ databases">
        <title>Draft title - Genomic analysis of global carrot germplasm unveils the trajectory of domestication and the origin of high carotenoid orange carrot.</title>
        <authorList>
            <person name="Iorizzo M."/>
            <person name="Ellison S."/>
            <person name="Senalik D."/>
            <person name="Macko-Podgorni A."/>
            <person name="Grzebelus D."/>
            <person name="Bostan H."/>
            <person name="Rolling W."/>
            <person name="Curaba J."/>
            <person name="Simon P."/>
        </authorList>
    </citation>
    <scope>NUCLEOTIDE SEQUENCE</scope>
    <source>
        <tissue evidence="1">Leaf</tissue>
    </source>
</reference>